<dbReference type="STRING" id="200361.A0A453RFX8"/>
<reference evidence="3" key="2">
    <citation type="journal article" date="2017" name="Nat. Plants">
        <title>The Aegilops tauschii genome reveals multiple impacts of transposons.</title>
        <authorList>
            <person name="Zhao G."/>
            <person name="Zou C."/>
            <person name="Li K."/>
            <person name="Wang K."/>
            <person name="Li T."/>
            <person name="Gao L."/>
            <person name="Zhang X."/>
            <person name="Wang H."/>
            <person name="Yang Z."/>
            <person name="Liu X."/>
            <person name="Jiang W."/>
            <person name="Mao L."/>
            <person name="Kong X."/>
            <person name="Jiao Y."/>
            <person name="Jia J."/>
        </authorList>
    </citation>
    <scope>NUCLEOTIDE SEQUENCE [LARGE SCALE GENOMIC DNA]</scope>
    <source>
        <strain evidence="3">cv. AL8/78</strain>
    </source>
</reference>
<dbReference type="InterPro" id="IPR005174">
    <property type="entry name" value="KIB1-4_b-propeller"/>
</dbReference>
<reference evidence="2" key="5">
    <citation type="journal article" date="2021" name="G3 (Bethesda)">
        <title>Aegilops tauschii genome assembly Aet v5.0 features greater sequence contiguity and improved annotation.</title>
        <authorList>
            <person name="Wang L."/>
            <person name="Zhu T."/>
            <person name="Rodriguez J.C."/>
            <person name="Deal K.R."/>
            <person name="Dubcovsky J."/>
            <person name="McGuire P.E."/>
            <person name="Lux T."/>
            <person name="Spannagl M."/>
            <person name="Mayer K.F.X."/>
            <person name="Baldrich P."/>
            <person name="Meyers B.C."/>
            <person name="Huo N."/>
            <person name="Gu Y.Q."/>
            <person name="Zhou H."/>
            <person name="Devos K.M."/>
            <person name="Bennetzen J.L."/>
            <person name="Unver T."/>
            <person name="Budak H."/>
            <person name="Gulick P.J."/>
            <person name="Galiba G."/>
            <person name="Kalapos B."/>
            <person name="Nelson D.R."/>
            <person name="Li P."/>
            <person name="You F.M."/>
            <person name="Luo M.C."/>
            <person name="Dvorak J."/>
        </authorList>
    </citation>
    <scope>NUCLEOTIDE SEQUENCE [LARGE SCALE GENOMIC DNA]</scope>
    <source>
        <strain evidence="2">cv. AL8/78</strain>
    </source>
</reference>
<dbReference type="PANTHER" id="PTHR33165:SF67">
    <property type="entry name" value="F-BOX DOMAIN-CONTAINING PROTEIN"/>
    <property type="match status" value="1"/>
</dbReference>
<proteinExistence type="predicted"/>
<dbReference type="Proteomes" id="UP000015105">
    <property type="component" value="Chromosome 7D"/>
</dbReference>
<name>A0A453RFX8_AEGTS</name>
<organism evidence="2 3">
    <name type="scientific">Aegilops tauschii subsp. strangulata</name>
    <name type="common">Goatgrass</name>
    <dbReference type="NCBI Taxonomy" id="200361"/>
    <lineage>
        <taxon>Eukaryota</taxon>
        <taxon>Viridiplantae</taxon>
        <taxon>Streptophyta</taxon>
        <taxon>Embryophyta</taxon>
        <taxon>Tracheophyta</taxon>
        <taxon>Spermatophyta</taxon>
        <taxon>Magnoliopsida</taxon>
        <taxon>Liliopsida</taxon>
        <taxon>Poales</taxon>
        <taxon>Poaceae</taxon>
        <taxon>BOP clade</taxon>
        <taxon>Pooideae</taxon>
        <taxon>Triticodae</taxon>
        <taxon>Triticeae</taxon>
        <taxon>Triticinae</taxon>
        <taxon>Aegilops</taxon>
    </lineage>
</organism>
<dbReference type="AlphaFoldDB" id="A0A453RFX8"/>
<accession>A0A453RFX8</accession>
<sequence length="536" mass="58393">RLSRPWNGKTTLSSLEKKAGSLTFEARAQRGRFKPAAAAVITTHAQAAHRPCGCCPTGGEPVITGRSTGNERSGGTRSRQGDPVACLNILQSSIRDMRNVKAKMATHAVEQGISLHQGGTSCRLSRRLADPAQSTWASLHTDLLDLIASRVLASDLLDYVRFRAVCLGWRVTTPCPRGRGVVDPCFHPRQWMMFPEGGGLYPGHPALLGYVRFFNLSTSTFVRVRLPGFRNHSVLDCPDGLLLLRHNKSTVICLLHPFTGDVVLFPPLSSIFPQLAKFISDFSKIQDTRFVRASVSVNLVGTVTMMLALTGLDRVAYASTGDRQWTPTSWKMKHLYSALPFGGSLYVVDGGWGLEPSRILRIDPPEDSNPSSWSVIPPQMVTQCPVKLLRMPQLVECNSELLLVGYDSGHSRIVFFRVADLLNGVTTMQLTSIGDQAVFIGGWNMAVNSKSLPSVQGNSIAIINEIGGGLAGRGTLPLYDLGSGTWSQVFDGPFLDGPMPRPYSLVLHVATCCQRLFWNSGKILCFNTDVGLGAEE</sequence>
<evidence type="ECO:0000259" key="1">
    <source>
        <dbReference type="Pfam" id="PF03478"/>
    </source>
</evidence>
<dbReference type="EnsemblPlants" id="AET7Gv20569100.16">
    <property type="protein sequence ID" value="AET7Gv20569100.16"/>
    <property type="gene ID" value="AET7Gv20569100"/>
</dbReference>
<dbReference type="Pfam" id="PF03478">
    <property type="entry name" value="Beta-prop_KIB1-4"/>
    <property type="match status" value="1"/>
</dbReference>
<evidence type="ECO:0000313" key="3">
    <source>
        <dbReference type="Proteomes" id="UP000015105"/>
    </source>
</evidence>
<reference evidence="2" key="4">
    <citation type="submission" date="2019-03" db="UniProtKB">
        <authorList>
            <consortium name="EnsemblPlants"/>
        </authorList>
    </citation>
    <scope>IDENTIFICATION</scope>
</reference>
<dbReference type="Gramene" id="AET7Gv20569100.16">
    <property type="protein sequence ID" value="AET7Gv20569100.16"/>
    <property type="gene ID" value="AET7Gv20569100"/>
</dbReference>
<reference evidence="2" key="3">
    <citation type="journal article" date="2017" name="Nature">
        <title>Genome sequence of the progenitor of the wheat D genome Aegilops tauschii.</title>
        <authorList>
            <person name="Luo M.C."/>
            <person name="Gu Y.Q."/>
            <person name="Puiu D."/>
            <person name="Wang H."/>
            <person name="Twardziok S.O."/>
            <person name="Deal K.R."/>
            <person name="Huo N."/>
            <person name="Zhu T."/>
            <person name="Wang L."/>
            <person name="Wang Y."/>
            <person name="McGuire P.E."/>
            <person name="Liu S."/>
            <person name="Long H."/>
            <person name="Ramasamy R.K."/>
            <person name="Rodriguez J.C."/>
            <person name="Van S.L."/>
            <person name="Yuan L."/>
            <person name="Wang Z."/>
            <person name="Xia Z."/>
            <person name="Xiao L."/>
            <person name="Anderson O.D."/>
            <person name="Ouyang S."/>
            <person name="Liang Y."/>
            <person name="Zimin A.V."/>
            <person name="Pertea G."/>
            <person name="Qi P."/>
            <person name="Bennetzen J.L."/>
            <person name="Dai X."/>
            <person name="Dawson M.W."/>
            <person name="Muller H.G."/>
            <person name="Kugler K."/>
            <person name="Rivarola-Duarte L."/>
            <person name="Spannagl M."/>
            <person name="Mayer K.F.X."/>
            <person name="Lu F.H."/>
            <person name="Bevan M.W."/>
            <person name="Leroy P."/>
            <person name="Li P."/>
            <person name="You F.M."/>
            <person name="Sun Q."/>
            <person name="Liu Z."/>
            <person name="Lyons E."/>
            <person name="Wicker T."/>
            <person name="Salzberg S.L."/>
            <person name="Devos K.M."/>
            <person name="Dvorak J."/>
        </authorList>
    </citation>
    <scope>NUCLEOTIDE SEQUENCE [LARGE SCALE GENOMIC DNA]</scope>
    <source>
        <strain evidence="2">cv. AL8/78</strain>
    </source>
</reference>
<keyword evidence="3" id="KW-1185">Reference proteome</keyword>
<dbReference type="PANTHER" id="PTHR33165">
    <property type="entry name" value="F-BOX DOMAIN CONTAINING PROTEIN-LIKE-RELATED"/>
    <property type="match status" value="1"/>
</dbReference>
<evidence type="ECO:0000313" key="2">
    <source>
        <dbReference type="EnsemblPlants" id="AET7Gv20569100.16"/>
    </source>
</evidence>
<reference evidence="3" key="1">
    <citation type="journal article" date="2014" name="Science">
        <title>Ancient hybridizations among the ancestral genomes of bread wheat.</title>
        <authorList>
            <consortium name="International Wheat Genome Sequencing Consortium,"/>
            <person name="Marcussen T."/>
            <person name="Sandve S.R."/>
            <person name="Heier L."/>
            <person name="Spannagl M."/>
            <person name="Pfeifer M."/>
            <person name="Jakobsen K.S."/>
            <person name="Wulff B.B."/>
            <person name="Steuernagel B."/>
            <person name="Mayer K.F."/>
            <person name="Olsen O.A."/>
        </authorList>
    </citation>
    <scope>NUCLEOTIDE SEQUENCE [LARGE SCALE GENOMIC DNA]</scope>
    <source>
        <strain evidence="3">cv. AL8/78</strain>
    </source>
</reference>
<protein>
    <recommendedName>
        <fullName evidence="1">KIB1-4 beta-propeller domain-containing protein</fullName>
    </recommendedName>
</protein>
<feature type="domain" description="KIB1-4 beta-propeller" evidence="1">
    <location>
        <begin position="213"/>
        <end position="461"/>
    </location>
</feature>